<reference evidence="1 2" key="1">
    <citation type="submission" date="2013-03" db="EMBL/GenBank/DDBJ databases">
        <authorList>
            <person name="Fiebig A."/>
            <person name="Goeker M."/>
            <person name="Klenk H.-P.P."/>
        </authorList>
    </citation>
    <scope>NUCLEOTIDE SEQUENCE [LARGE SCALE GENOMIC DNA]</scope>
    <source>
        <strain evidence="1 2">DSM 17492</strain>
    </source>
</reference>
<evidence type="ECO:0000313" key="1">
    <source>
        <dbReference type="EMBL" id="EYD70708.1"/>
    </source>
</evidence>
<keyword evidence="2" id="KW-1185">Reference proteome</keyword>
<dbReference type="HOGENOM" id="CLU_186562_0_0_5"/>
<name>A0A017H987_9RHOB</name>
<accession>A0A017H987</accession>
<dbReference type="RefSeq" id="WP_017929292.1">
    <property type="nucleotide sequence ID" value="NZ_KB823000.1"/>
</dbReference>
<sequence length="83" mass="8931">MSITLETLEGRLLAQRKVLARLVAALDGPAGDELRDYVRDRSHMIADEEDPGAVPGEGLSIEGALADEMHHISEAAEAHRKAS</sequence>
<dbReference type="AlphaFoldDB" id="A0A017H987"/>
<proteinExistence type="predicted"/>
<dbReference type="eggNOG" id="ENOG50300T8">
    <property type="taxonomic scope" value="Bacteria"/>
</dbReference>
<dbReference type="Proteomes" id="UP000025047">
    <property type="component" value="Unassembled WGS sequence"/>
</dbReference>
<organism evidence="1 2">
    <name type="scientific">Limimaricola hongkongensis DSM 17492</name>
    <dbReference type="NCBI Taxonomy" id="1122180"/>
    <lineage>
        <taxon>Bacteria</taxon>
        <taxon>Pseudomonadati</taxon>
        <taxon>Pseudomonadota</taxon>
        <taxon>Alphaproteobacteria</taxon>
        <taxon>Rhodobacterales</taxon>
        <taxon>Paracoccaceae</taxon>
        <taxon>Limimaricola</taxon>
    </lineage>
</organism>
<gene>
    <name evidence="1" type="ORF">Lokhon_02349</name>
</gene>
<dbReference type="PATRIC" id="fig|1122180.6.peg.2327"/>
<comment type="caution">
    <text evidence="1">The sequence shown here is derived from an EMBL/GenBank/DDBJ whole genome shotgun (WGS) entry which is preliminary data.</text>
</comment>
<protein>
    <submittedName>
        <fullName evidence="1">Uncharacterized protein</fullName>
    </submittedName>
</protein>
<dbReference type="EMBL" id="APGJ01000007">
    <property type="protein sequence ID" value="EYD70708.1"/>
    <property type="molecule type" value="Genomic_DNA"/>
</dbReference>
<dbReference type="STRING" id="1122180.Lokhon_02349"/>
<evidence type="ECO:0000313" key="2">
    <source>
        <dbReference type="Proteomes" id="UP000025047"/>
    </source>
</evidence>